<dbReference type="Proteomes" id="UP000188320">
    <property type="component" value="Unassembled WGS sequence"/>
</dbReference>
<sequence>MYNLPRNDISKDKLGPHAENDPKTPGLPHLALLDKYETELFEIRCYNNLLQYLTDFQTQHEANFGQDC</sequence>
<reference evidence="3" key="1">
    <citation type="submission" date="2017-01" db="EMBL/GenBank/DDBJ databases">
        <authorList>
            <person name="Wang Y."/>
            <person name="White M."/>
            <person name="Kvist S."/>
            <person name="Moncalvo J.-M."/>
        </authorList>
    </citation>
    <scope>NUCLEOTIDE SEQUENCE [LARGE SCALE GENOMIC DNA]</scope>
    <source>
        <strain evidence="3">COL-18-3</strain>
    </source>
</reference>
<feature type="compositionally biased region" description="Basic and acidic residues" evidence="1">
    <location>
        <begin position="8"/>
        <end position="22"/>
    </location>
</feature>
<accession>A0A1R1PTQ3</accession>
<dbReference type="EMBL" id="LSSK01000205">
    <property type="protein sequence ID" value="OMH84376.1"/>
    <property type="molecule type" value="Genomic_DNA"/>
</dbReference>
<name>A0A1R1PTQ3_ZANCU</name>
<comment type="caution">
    <text evidence="2">The sequence shown here is derived from an EMBL/GenBank/DDBJ whole genome shotgun (WGS) entry which is preliminary data.</text>
</comment>
<evidence type="ECO:0000313" key="3">
    <source>
        <dbReference type="Proteomes" id="UP000188320"/>
    </source>
</evidence>
<gene>
    <name evidence="2" type="ORF">AX774_g2092</name>
</gene>
<protein>
    <submittedName>
        <fullName evidence="2">Uncharacterized protein</fullName>
    </submittedName>
</protein>
<keyword evidence="3" id="KW-1185">Reference proteome</keyword>
<organism evidence="2 3">
    <name type="scientific">Zancudomyces culisetae</name>
    <name type="common">Gut fungus</name>
    <name type="synonym">Smittium culisetae</name>
    <dbReference type="NCBI Taxonomy" id="1213189"/>
    <lineage>
        <taxon>Eukaryota</taxon>
        <taxon>Fungi</taxon>
        <taxon>Fungi incertae sedis</taxon>
        <taxon>Zoopagomycota</taxon>
        <taxon>Kickxellomycotina</taxon>
        <taxon>Harpellomycetes</taxon>
        <taxon>Harpellales</taxon>
        <taxon>Legeriomycetaceae</taxon>
        <taxon>Zancudomyces</taxon>
    </lineage>
</organism>
<dbReference type="AlphaFoldDB" id="A0A1R1PTQ3"/>
<evidence type="ECO:0000313" key="2">
    <source>
        <dbReference type="EMBL" id="OMH84376.1"/>
    </source>
</evidence>
<proteinExistence type="predicted"/>
<evidence type="ECO:0000256" key="1">
    <source>
        <dbReference type="SAM" id="MobiDB-lite"/>
    </source>
</evidence>
<feature type="region of interest" description="Disordered" evidence="1">
    <location>
        <begin position="1"/>
        <end position="27"/>
    </location>
</feature>